<dbReference type="Gene3D" id="3.40.50.10810">
    <property type="entry name" value="Tandem AAA-ATPase domain"/>
    <property type="match status" value="1"/>
</dbReference>
<dbReference type="InterPro" id="IPR049730">
    <property type="entry name" value="SNF2/RAD54-like_C"/>
</dbReference>
<feature type="domain" description="Helicase C-terminal" evidence="4">
    <location>
        <begin position="538"/>
        <end position="691"/>
    </location>
</feature>
<evidence type="ECO:0000259" key="3">
    <source>
        <dbReference type="PROSITE" id="PS51192"/>
    </source>
</evidence>
<dbReference type="GO" id="GO:0016787">
    <property type="term" value="F:hydrolase activity"/>
    <property type="evidence" value="ECO:0007669"/>
    <property type="project" value="UniProtKB-KW"/>
</dbReference>
<keyword evidence="5" id="KW-0067">ATP-binding</keyword>
<evidence type="ECO:0000256" key="1">
    <source>
        <dbReference type="ARBA" id="ARBA00022801"/>
    </source>
</evidence>
<dbReference type="InterPro" id="IPR000330">
    <property type="entry name" value="SNF2_N"/>
</dbReference>
<evidence type="ECO:0000313" key="5">
    <source>
        <dbReference type="EMBL" id="MBC5715748.1"/>
    </source>
</evidence>
<dbReference type="PROSITE" id="PS51194">
    <property type="entry name" value="HELICASE_CTER"/>
    <property type="match status" value="1"/>
</dbReference>
<dbReference type="GO" id="GO:0004386">
    <property type="term" value="F:helicase activity"/>
    <property type="evidence" value="ECO:0007669"/>
    <property type="project" value="UniProtKB-KW"/>
</dbReference>
<keyword evidence="1" id="KW-0378">Hydrolase</keyword>
<accession>A0A8J6IXW8</accession>
<feature type="domain" description="Helicase ATP-binding" evidence="3">
    <location>
        <begin position="292"/>
        <end position="451"/>
    </location>
</feature>
<keyword evidence="2" id="KW-0175">Coiled coil</keyword>
<reference evidence="5" key="1">
    <citation type="submission" date="2020-08" db="EMBL/GenBank/DDBJ databases">
        <title>Genome public.</title>
        <authorList>
            <person name="Liu C."/>
            <person name="Sun Q."/>
        </authorList>
    </citation>
    <scope>NUCLEOTIDE SEQUENCE</scope>
    <source>
        <strain evidence="5">BX5</strain>
    </source>
</reference>
<dbReference type="SMART" id="SM00490">
    <property type="entry name" value="HELICc"/>
    <property type="match status" value="1"/>
</dbReference>
<dbReference type="PROSITE" id="PS51192">
    <property type="entry name" value="HELICASE_ATP_BIND_1"/>
    <property type="match status" value="1"/>
</dbReference>
<dbReference type="CDD" id="cd18793">
    <property type="entry name" value="SF2_C_SNF"/>
    <property type="match status" value="1"/>
</dbReference>
<keyword evidence="6" id="KW-1185">Reference proteome</keyword>
<organism evidence="5 6">
    <name type="scientific">Flintibacter faecis</name>
    <dbReference type="NCBI Taxonomy" id="2763047"/>
    <lineage>
        <taxon>Bacteria</taxon>
        <taxon>Bacillati</taxon>
        <taxon>Bacillota</taxon>
        <taxon>Clostridia</taxon>
        <taxon>Eubacteriales</taxon>
        <taxon>Flintibacter</taxon>
    </lineage>
</organism>
<dbReference type="PANTHER" id="PTHR10799">
    <property type="entry name" value="SNF2/RAD54 HELICASE FAMILY"/>
    <property type="match status" value="1"/>
</dbReference>
<keyword evidence="5" id="KW-0347">Helicase</keyword>
<dbReference type="Pfam" id="PF00271">
    <property type="entry name" value="Helicase_C"/>
    <property type="match status" value="1"/>
</dbReference>
<proteinExistence type="predicted"/>
<dbReference type="SUPFAM" id="SSF47794">
    <property type="entry name" value="Rad51 N-terminal domain-like"/>
    <property type="match status" value="1"/>
</dbReference>
<dbReference type="AlphaFoldDB" id="A0A8J6IXW8"/>
<comment type="caution">
    <text evidence="5">The sequence shown here is derived from an EMBL/GenBank/DDBJ whole genome shotgun (WGS) entry which is preliminary data.</text>
</comment>
<keyword evidence="5" id="KW-0547">Nucleotide-binding</keyword>
<name>A0A8J6IXW8_9FIRM</name>
<gene>
    <name evidence="5" type="ORF">H8S55_00130</name>
</gene>
<dbReference type="Pfam" id="PF00176">
    <property type="entry name" value="SNF2-rel_dom"/>
    <property type="match status" value="1"/>
</dbReference>
<feature type="coiled-coil region" evidence="2">
    <location>
        <begin position="7"/>
        <end position="34"/>
    </location>
</feature>
<dbReference type="InterPro" id="IPR014001">
    <property type="entry name" value="Helicase_ATP-bd"/>
</dbReference>
<dbReference type="SMART" id="SM00487">
    <property type="entry name" value="DEXDc"/>
    <property type="match status" value="1"/>
</dbReference>
<protein>
    <submittedName>
        <fullName evidence="5">DEAD/DEAH box helicase</fullName>
    </submittedName>
</protein>
<evidence type="ECO:0000256" key="2">
    <source>
        <dbReference type="SAM" id="Coils"/>
    </source>
</evidence>
<dbReference type="CDD" id="cd17919">
    <property type="entry name" value="DEXHc_Snf"/>
    <property type="match status" value="1"/>
</dbReference>
<evidence type="ECO:0000259" key="4">
    <source>
        <dbReference type="PROSITE" id="PS51194"/>
    </source>
</evidence>
<evidence type="ECO:0000313" key="6">
    <source>
        <dbReference type="Proteomes" id="UP000602260"/>
    </source>
</evidence>
<dbReference type="Proteomes" id="UP000602260">
    <property type="component" value="Unassembled WGS sequence"/>
</dbReference>
<dbReference type="SUPFAM" id="SSF52540">
    <property type="entry name" value="P-loop containing nucleoside triphosphate hydrolases"/>
    <property type="match status" value="2"/>
</dbReference>
<dbReference type="Gene3D" id="1.10.150.20">
    <property type="entry name" value="5' to 3' exonuclease, C-terminal subdomain"/>
    <property type="match status" value="1"/>
</dbReference>
<dbReference type="InterPro" id="IPR027417">
    <property type="entry name" value="P-loop_NTPase"/>
</dbReference>
<sequence>MTRPFSATDAKRIIERHQNIIEKLNNAVSSVEKYRTKAKETSDALVAQEVLKVLADIPIEEINRDKRGIRVKVLRDYGYRTIADISTASVYSIASVHGISEDAAYSIKSIVNDIVSKARQGVKIRLSTDNRSKEATALVLALSQYRRSQKVADECRQLLNKNKQTIDYAVEDLNSSTGTLKWLLSSKAKKQKATEAYNSLIGLINGDYGSEAETQISNADVIDRSLNSDAWQDFATNSVRFFNDLEDINPGVLGNDDSMYGLPEDLAREVQEECFFPDGLLCELRRYQEWGVKYALHQERILLGDEMGLGKTVQAIATMVSLRNTGGTHFVVVCPASVITNWCREIRKMSLLSVTKIHGTGRKAALQSWIKSGGVAVTTYETTAYFEPPEDFKFKMLVVDEAHYIKNPEARRSINVKNISMHAERLLFMTGTALENKVEEMISLIRILQPHIASQIQGMAFMSAAPQFRKAVAPVYYRRKREDVLTELPDLIESKEWCSLSHNEELAYEHAVLSKNYAEARRVSWNVDDLKDSSKASRLLELVEEAESEDRKVIVFSFFLDTIRKVTMLLGNRCTNPINGSVTPQRRQEIIDEFDKAPAGTVLVAQIQSGGTGLNIQSASVVVLCEPQFKPSIENQAISRAYRMGQTRNVLVYRLLCEGTVDEKIMSTLESKQAIFDAFADKSVAAAESQQIDDRTFGNIIKEEIDRINAKYGNTK</sequence>
<dbReference type="GO" id="GO:0005524">
    <property type="term" value="F:ATP binding"/>
    <property type="evidence" value="ECO:0007669"/>
    <property type="project" value="InterPro"/>
</dbReference>
<dbReference type="InterPro" id="IPR001650">
    <property type="entry name" value="Helicase_C-like"/>
</dbReference>
<dbReference type="RefSeq" id="WP_186877303.1">
    <property type="nucleotide sequence ID" value="NZ_JACOPN010000001.1"/>
</dbReference>
<dbReference type="Gene3D" id="3.40.50.300">
    <property type="entry name" value="P-loop containing nucleotide triphosphate hydrolases"/>
    <property type="match status" value="1"/>
</dbReference>
<dbReference type="InterPro" id="IPR038718">
    <property type="entry name" value="SNF2-like_sf"/>
</dbReference>
<dbReference type="EMBL" id="JACOPN010000001">
    <property type="protein sequence ID" value="MBC5715748.1"/>
    <property type="molecule type" value="Genomic_DNA"/>
</dbReference>
<dbReference type="InterPro" id="IPR010995">
    <property type="entry name" value="DNA_repair_Rad51/TF_NusA_a-hlx"/>
</dbReference>